<organism evidence="2 3">
    <name type="scientific">Palleronia caenipelagi</name>
    <dbReference type="NCBI Taxonomy" id="2489174"/>
    <lineage>
        <taxon>Bacteria</taxon>
        <taxon>Pseudomonadati</taxon>
        <taxon>Pseudomonadota</taxon>
        <taxon>Alphaproteobacteria</taxon>
        <taxon>Rhodobacterales</taxon>
        <taxon>Roseobacteraceae</taxon>
        <taxon>Palleronia</taxon>
    </lineage>
</organism>
<dbReference type="InterPro" id="IPR011009">
    <property type="entry name" value="Kinase-like_dom_sf"/>
</dbReference>
<protein>
    <submittedName>
        <fullName evidence="2">Aminoglycoside phosphotransferase family protein</fullName>
    </submittedName>
</protein>
<evidence type="ECO:0000313" key="3">
    <source>
        <dbReference type="Proteomes" id="UP000318590"/>
    </source>
</evidence>
<gene>
    <name evidence="2" type="ORF">FEV53_14860</name>
</gene>
<dbReference type="AlphaFoldDB" id="A0A547PPD7"/>
<dbReference type="Proteomes" id="UP000318590">
    <property type="component" value="Unassembled WGS sequence"/>
</dbReference>
<dbReference type="RefSeq" id="WP_142835593.1">
    <property type="nucleotide sequence ID" value="NZ_VFSV01000032.1"/>
</dbReference>
<proteinExistence type="predicted"/>
<dbReference type="GO" id="GO:0016740">
    <property type="term" value="F:transferase activity"/>
    <property type="evidence" value="ECO:0007669"/>
    <property type="project" value="UniProtKB-KW"/>
</dbReference>
<dbReference type="OrthoDB" id="7842280at2"/>
<reference evidence="2 3" key="1">
    <citation type="submission" date="2019-06" db="EMBL/GenBank/DDBJ databases">
        <title>Paenimaribius caenipelagi gen. nov., sp. nov., isolated from a tidal flat.</title>
        <authorList>
            <person name="Yoon J.-H."/>
        </authorList>
    </citation>
    <scope>NUCLEOTIDE SEQUENCE [LARGE SCALE GENOMIC DNA]</scope>
    <source>
        <strain evidence="2 3">JBTF-M29</strain>
    </source>
</reference>
<comment type="caution">
    <text evidence="2">The sequence shown here is derived from an EMBL/GenBank/DDBJ whole genome shotgun (WGS) entry which is preliminary data.</text>
</comment>
<keyword evidence="2" id="KW-0808">Transferase</keyword>
<dbReference type="Pfam" id="PF01636">
    <property type="entry name" value="APH"/>
    <property type="match status" value="1"/>
</dbReference>
<dbReference type="Gene3D" id="3.90.1200.10">
    <property type="match status" value="1"/>
</dbReference>
<dbReference type="EMBL" id="VFSV01000032">
    <property type="protein sequence ID" value="TRD16006.1"/>
    <property type="molecule type" value="Genomic_DNA"/>
</dbReference>
<evidence type="ECO:0000313" key="2">
    <source>
        <dbReference type="EMBL" id="TRD16006.1"/>
    </source>
</evidence>
<keyword evidence="3" id="KW-1185">Reference proteome</keyword>
<accession>A0A547PPD7</accession>
<dbReference type="SUPFAM" id="SSF56112">
    <property type="entry name" value="Protein kinase-like (PK-like)"/>
    <property type="match status" value="1"/>
</dbReference>
<dbReference type="InterPro" id="IPR002575">
    <property type="entry name" value="Aminoglycoside_PTrfase"/>
</dbReference>
<sequence length="413" mass="43800">MKPQAVAISDALAALPDLLRRGPSPDALRSVTGSKAPPILQRTLFSDRRPLQLVYRQGNQTVIAEYHGSAAEAEADALRSSLAKSRRGLRAMLDAGAVVADPETGLILRRPGLDARLPGLRLLHDTDAARALLTRIEGSDPGAVTTTLMAHRLGKRAVIRLTPATGPTRYLRLRAVKSRTGQTAFDRHRALWAAARGSAALILPEPLGEEAALGATLFAALPGAPPGFDGPGAGQTCRAIAEAIASLQALPLTGLPHHDGAAEARLLRDWFGRFQIVFPDDAADLALALQQVTDALMTHQPAPVPCHRDLHEKQILIDGPLAGLLDFDTVCLGAPAMDPGNLLAHLALADILKESSGHAEATMAAALTGPEDSSLRLWRRAALLRLRMIYAFTDMAAAHLNALLQAASLPHDQ</sequence>
<evidence type="ECO:0000259" key="1">
    <source>
        <dbReference type="Pfam" id="PF01636"/>
    </source>
</evidence>
<feature type="domain" description="Aminoglycoside phosphotransferase" evidence="1">
    <location>
        <begin position="164"/>
        <end position="345"/>
    </location>
</feature>
<name>A0A547PPD7_9RHOB</name>